<evidence type="ECO:0000313" key="3">
    <source>
        <dbReference type="Proteomes" id="UP000075230"/>
    </source>
</evidence>
<protein>
    <submittedName>
        <fullName evidence="2">Similar to An12g10170</fullName>
    </submittedName>
</protein>
<comment type="caution">
    <text evidence="2">The sequence shown here is derived from an EMBL/GenBank/DDBJ whole genome shotgun (WGS) entry which is preliminary data.</text>
</comment>
<reference evidence="3" key="2">
    <citation type="submission" date="2016-02" db="EMBL/GenBank/DDBJ databases">
        <title>Genome sequencing of Aspergillus luchuensis NBRC 4314.</title>
        <authorList>
            <person name="Yamada O."/>
        </authorList>
    </citation>
    <scope>NUCLEOTIDE SEQUENCE [LARGE SCALE GENOMIC DNA]</scope>
    <source>
        <strain evidence="3">RIB 2604</strain>
    </source>
</reference>
<accession>A0A146EX30</accession>
<dbReference type="VEuPathDB" id="FungiDB:ASPFODRAFT_667782"/>
<organism evidence="2 3">
    <name type="scientific">Aspergillus kawachii</name>
    <name type="common">White koji mold</name>
    <name type="synonym">Aspergillus awamori var. kawachi</name>
    <dbReference type="NCBI Taxonomy" id="1069201"/>
    <lineage>
        <taxon>Eukaryota</taxon>
        <taxon>Fungi</taxon>
        <taxon>Dikarya</taxon>
        <taxon>Ascomycota</taxon>
        <taxon>Pezizomycotina</taxon>
        <taxon>Eurotiomycetes</taxon>
        <taxon>Eurotiomycetidae</taxon>
        <taxon>Eurotiales</taxon>
        <taxon>Aspergillaceae</taxon>
        <taxon>Aspergillus</taxon>
        <taxon>Aspergillus subgen. Circumdati</taxon>
    </lineage>
</organism>
<dbReference type="AlphaFoldDB" id="A0A146EX30"/>
<sequence length="243" mass="27277">MAMNTLSSNSNNKPFIQFREKTAETDSKRHCHPRTPISEADKISNAKAGSASSADHVDKTTLYSIARAAHNQGQTHFADYLKHYLGNTGRDAHVSVDEMLSAMPQFRAEVHELAKFKAKLAYEAVMMTRPDEAPVVPFTSFWHEYVATPDQSWDWFLSVGRFVYSVTGVVKMDEETGGVTVHYAVHVFTYCDWDGGRDVRIGQFRFDEGRLAGLQVTGLAREFKIRGSSQSRLIEGYTPVQGF</sequence>
<reference evidence="2 3" key="1">
    <citation type="journal article" date="2016" name="DNA Res.">
        <title>Genome sequence of Aspergillus luchuensis NBRC 4314.</title>
        <authorList>
            <person name="Yamada O."/>
            <person name="Machida M."/>
            <person name="Hosoyama A."/>
            <person name="Goto M."/>
            <person name="Takahashi T."/>
            <person name="Futagami T."/>
            <person name="Yamagata Y."/>
            <person name="Takeuchi M."/>
            <person name="Kobayashi T."/>
            <person name="Koike H."/>
            <person name="Abe K."/>
            <person name="Asai K."/>
            <person name="Arita M."/>
            <person name="Fujita N."/>
            <person name="Fukuda K."/>
            <person name="Higa K."/>
            <person name="Horikawa H."/>
            <person name="Ishikawa T."/>
            <person name="Jinno K."/>
            <person name="Kato Y."/>
            <person name="Kirimura K."/>
            <person name="Mizutani O."/>
            <person name="Nakasone K."/>
            <person name="Sano M."/>
            <person name="Shiraishi Y."/>
            <person name="Tsukahara M."/>
            <person name="Gomi K."/>
        </authorList>
    </citation>
    <scope>NUCLEOTIDE SEQUENCE [LARGE SCALE GENOMIC DNA]</scope>
    <source>
        <strain evidence="2 3">RIB 2604</strain>
    </source>
</reference>
<proteinExistence type="predicted"/>
<dbReference type="EMBL" id="BCWF01000001">
    <property type="protein sequence ID" value="GAT18577.1"/>
    <property type="molecule type" value="Genomic_DNA"/>
</dbReference>
<dbReference type="Proteomes" id="UP000075230">
    <property type="component" value="Unassembled WGS sequence"/>
</dbReference>
<evidence type="ECO:0000313" key="2">
    <source>
        <dbReference type="EMBL" id="GAT18577.1"/>
    </source>
</evidence>
<name>A0A146EX30_ASPKA</name>
<gene>
    <name evidence="2" type="ORF">RIB2604_00100710</name>
</gene>
<evidence type="ECO:0000256" key="1">
    <source>
        <dbReference type="SAM" id="MobiDB-lite"/>
    </source>
</evidence>
<feature type="region of interest" description="Disordered" evidence="1">
    <location>
        <begin position="22"/>
        <end position="52"/>
    </location>
</feature>